<comment type="caution">
    <text evidence="2">The sequence shown here is derived from an EMBL/GenBank/DDBJ whole genome shotgun (WGS) entry which is preliminary data.</text>
</comment>
<protein>
    <submittedName>
        <fullName evidence="2">Uncharacterized protein</fullName>
    </submittedName>
</protein>
<dbReference type="EMBL" id="BRXW01000834">
    <property type="protein sequence ID" value="GMH77753.1"/>
    <property type="molecule type" value="Genomic_DNA"/>
</dbReference>
<organism evidence="2 3">
    <name type="scientific">Triparma laevis f. longispina</name>
    <dbReference type="NCBI Taxonomy" id="1714387"/>
    <lineage>
        <taxon>Eukaryota</taxon>
        <taxon>Sar</taxon>
        <taxon>Stramenopiles</taxon>
        <taxon>Ochrophyta</taxon>
        <taxon>Bolidophyceae</taxon>
        <taxon>Parmales</taxon>
        <taxon>Triparmaceae</taxon>
        <taxon>Triparma</taxon>
    </lineage>
</organism>
<dbReference type="AlphaFoldDB" id="A0A9W7AZB2"/>
<feature type="non-terminal residue" evidence="2">
    <location>
        <position position="1"/>
    </location>
</feature>
<evidence type="ECO:0000313" key="2">
    <source>
        <dbReference type="EMBL" id="GMH77753.1"/>
    </source>
</evidence>
<keyword evidence="3" id="KW-1185">Reference proteome</keyword>
<feature type="region of interest" description="Disordered" evidence="1">
    <location>
        <begin position="22"/>
        <end position="41"/>
    </location>
</feature>
<reference evidence="3" key="1">
    <citation type="journal article" date="2023" name="Commun. Biol.">
        <title>Genome analysis of Parmales, the sister group of diatoms, reveals the evolutionary specialization of diatoms from phago-mixotrophs to photoautotrophs.</title>
        <authorList>
            <person name="Ban H."/>
            <person name="Sato S."/>
            <person name="Yoshikawa S."/>
            <person name="Yamada K."/>
            <person name="Nakamura Y."/>
            <person name="Ichinomiya M."/>
            <person name="Sato N."/>
            <person name="Blanc-Mathieu R."/>
            <person name="Endo H."/>
            <person name="Kuwata A."/>
            <person name="Ogata H."/>
        </authorList>
    </citation>
    <scope>NUCLEOTIDE SEQUENCE [LARGE SCALE GENOMIC DNA]</scope>
    <source>
        <strain evidence="3">NIES 3700</strain>
    </source>
</reference>
<dbReference type="Proteomes" id="UP001165122">
    <property type="component" value="Unassembled WGS sequence"/>
</dbReference>
<evidence type="ECO:0000256" key="1">
    <source>
        <dbReference type="SAM" id="MobiDB-lite"/>
    </source>
</evidence>
<sequence length="211" mass="24358">AVFAVAVNMSLRNDIKVQLERDREQSTSVTPVTPPAQNVSSSGEIEFDSEYLYDSDEQYSNISCMLITLHGLLDFAHHTFGRIYSKDSEYYLSVDKAYTKYRDVFRERHKTDIRLDSASTFRDDMVESVEIAFCEWLRHYSKVLESEDHLSENTRIDKSLKDFLRKLRFSPSTNTNSPVKLSNLFKITIPERGVLSELRQSLGEYLCPAGF</sequence>
<name>A0A9W7AZB2_9STRA</name>
<proteinExistence type="predicted"/>
<evidence type="ECO:0000313" key="3">
    <source>
        <dbReference type="Proteomes" id="UP001165122"/>
    </source>
</evidence>
<feature type="compositionally biased region" description="Polar residues" evidence="1">
    <location>
        <begin position="26"/>
        <end position="41"/>
    </location>
</feature>
<dbReference type="OrthoDB" id="10365716at2759"/>
<gene>
    <name evidence="2" type="ORF">TrLO_g15641</name>
</gene>
<accession>A0A9W7AZB2</accession>